<dbReference type="PANTHER" id="PTHR32309:SF13">
    <property type="entry name" value="FERRIC ENTEROBACTIN TRANSPORT PROTEIN FEPE"/>
    <property type="match status" value="1"/>
</dbReference>
<dbReference type="EMBL" id="FOJU01000001">
    <property type="protein sequence ID" value="SFA71885.1"/>
    <property type="molecule type" value="Genomic_DNA"/>
</dbReference>
<reference evidence="4 5" key="1">
    <citation type="submission" date="2016-10" db="EMBL/GenBank/DDBJ databases">
        <authorList>
            <person name="de Groot N.N."/>
        </authorList>
    </citation>
    <scope>NUCLEOTIDE SEQUENCE [LARGE SCALE GENOMIC DNA]</scope>
    <source>
        <strain evidence="4 5">DSM 29316</strain>
    </source>
</reference>
<dbReference type="PANTHER" id="PTHR32309">
    <property type="entry name" value="TYROSINE-PROTEIN KINASE"/>
    <property type="match status" value="1"/>
</dbReference>
<keyword evidence="5" id="KW-1185">Reference proteome</keyword>
<evidence type="ECO:0000256" key="1">
    <source>
        <dbReference type="SAM" id="Coils"/>
    </source>
</evidence>
<proteinExistence type="predicted"/>
<feature type="transmembrane region" description="Helical" evidence="3">
    <location>
        <begin position="104"/>
        <end position="127"/>
    </location>
</feature>
<dbReference type="RefSeq" id="WP_245752435.1">
    <property type="nucleotide sequence ID" value="NZ_FOJU01000001.1"/>
</dbReference>
<keyword evidence="3" id="KW-0812">Transmembrane</keyword>
<evidence type="ECO:0000313" key="5">
    <source>
        <dbReference type="Proteomes" id="UP000198796"/>
    </source>
</evidence>
<dbReference type="AlphaFoldDB" id="A0A1I0V6A6"/>
<dbReference type="STRING" id="871651.SAMN05421688_0341"/>
<feature type="compositionally biased region" description="Low complexity" evidence="2">
    <location>
        <begin position="74"/>
        <end position="84"/>
    </location>
</feature>
<dbReference type="Proteomes" id="UP000198796">
    <property type="component" value="Unassembled WGS sequence"/>
</dbReference>
<evidence type="ECO:0000256" key="3">
    <source>
        <dbReference type="SAM" id="Phobius"/>
    </source>
</evidence>
<feature type="coiled-coil region" evidence="1">
    <location>
        <begin position="277"/>
        <end position="362"/>
    </location>
</feature>
<dbReference type="GO" id="GO:0005886">
    <property type="term" value="C:plasma membrane"/>
    <property type="evidence" value="ECO:0007669"/>
    <property type="project" value="TreeGrafter"/>
</dbReference>
<dbReference type="InterPro" id="IPR050445">
    <property type="entry name" value="Bact_polysacc_biosynth/exp"/>
</dbReference>
<feature type="compositionally biased region" description="Basic and acidic residues" evidence="2">
    <location>
        <begin position="11"/>
        <end position="24"/>
    </location>
</feature>
<feature type="region of interest" description="Disordered" evidence="2">
    <location>
        <begin position="1"/>
        <end position="95"/>
    </location>
</feature>
<accession>A0A1I0V6A6</accession>
<gene>
    <name evidence="4" type="ORF">SAMN05421688_0341</name>
</gene>
<keyword evidence="3" id="KW-0472">Membrane</keyword>
<keyword evidence="1" id="KW-0175">Coiled coil</keyword>
<evidence type="ECO:0000313" key="4">
    <source>
        <dbReference type="EMBL" id="SFA71885.1"/>
    </source>
</evidence>
<protein>
    <submittedName>
        <fullName evidence="4">Capsular polysaccharide transport system permease protein</fullName>
    </submittedName>
</protein>
<evidence type="ECO:0000256" key="2">
    <source>
        <dbReference type="SAM" id="MobiDB-lite"/>
    </source>
</evidence>
<keyword evidence="3" id="KW-1133">Transmembrane helix</keyword>
<organism evidence="4 5">
    <name type="scientific">Poseidonocella pacifica</name>
    <dbReference type="NCBI Taxonomy" id="871651"/>
    <lineage>
        <taxon>Bacteria</taxon>
        <taxon>Pseudomonadati</taxon>
        <taxon>Pseudomonadota</taxon>
        <taxon>Alphaproteobacteria</taxon>
        <taxon>Rhodobacterales</taxon>
        <taxon>Roseobacteraceae</taxon>
        <taxon>Poseidonocella</taxon>
    </lineage>
</organism>
<feature type="compositionally biased region" description="Basic residues" evidence="2">
    <location>
        <begin position="39"/>
        <end position="50"/>
    </location>
</feature>
<feature type="transmembrane region" description="Helical" evidence="3">
    <location>
        <begin position="439"/>
        <end position="460"/>
    </location>
</feature>
<name>A0A1I0V6A6_9RHOB</name>
<sequence>MNEEPTPPKTNADRAEKAGEDKLPRPRPGLDPASTPLKGPKRARAQKAKLARAEAAKPKAPATEQTVDAKAPETDAAPKAAPAAREAEPVPPPAQPARIRKRHYAVLLSFILVVLTPVLAGGFYLWVVAADQYASKVGFSVRKEEMSSAVELLGGITELSGSSSSDTDILYEFIQSQKLVDTLNRSLNLAEIWSRPEYDPVFAYQGGTIEDLVMYWGRMVRVNYDTMSGLIEVRVLAFDPEDATRIADGIFAESSNMINELSAIAREDAVSYAREELDRSLERLKETRAAVTRFRNQYQMVDPTSDLQAQASLLGSLQAQLAETLIELDFLEEITRPNDPRLAQAKRRVEVIENRIADERQKRGLVNEDTSGNERFSTLVGEYEGLIVEREFAEQSYVSALATSDAAKAEARRKSRYLAAYMKPTRAERAEYPRRGLTLSLFALFITLIWGIGVLITYSLRDRR</sequence>
<dbReference type="GO" id="GO:0004713">
    <property type="term" value="F:protein tyrosine kinase activity"/>
    <property type="evidence" value="ECO:0007669"/>
    <property type="project" value="TreeGrafter"/>
</dbReference>